<dbReference type="PANTHER" id="PTHR11409">
    <property type="entry name" value="ADENOSINE DEAMINASE"/>
    <property type="match status" value="1"/>
</dbReference>
<evidence type="ECO:0000259" key="7">
    <source>
        <dbReference type="Pfam" id="PF00962"/>
    </source>
</evidence>
<name>A0A840PCY1_9ACTN</name>
<dbReference type="GO" id="GO:0006154">
    <property type="term" value="P:adenosine catabolic process"/>
    <property type="evidence" value="ECO:0007669"/>
    <property type="project" value="TreeGrafter"/>
</dbReference>
<evidence type="ECO:0000256" key="2">
    <source>
        <dbReference type="ARBA" id="ARBA00006676"/>
    </source>
</evidence>
<protein>
    <recommendedName>
        <fullName evidence="3">adenosine deaminase</fullName>
        <ecNumber evidence="3">3.5.4.4</ecNumber>
    </recommendedName>
</protein>
<dbReference type="GO" id="GO:0043103">
    <property type="term" value="P:hypoxanthine salvage"/>
    <property type="evidence" value="ECO:0007669"/>
    <property type="project" value="TreeGrafter"/>
</dbReference>
<reference evidence="8 9" key="1">
    <citation type="submission" date="2020-08" db="EMBL/GenBank/DDBJ databases">
        <title>Genomic Encyclopedia of Type Strains, Phase IV (KMG-IV): sequencing the most valuable type-strain genomes for metagenomic binning, comparative biology and taxonomic classification.</title>
        <authorList>
            <person name="Goeker M."/>
        </authorList>
    </citation>
    <scope>NUCLEOTIDE SEQUENCE [LARGE SCALE GENOMIC DNA]</scope>
    <source>
        <strain evidence="8 9">DSM 45615</strain>
    </source>
</reference>
<dbReference type="GO" id="GO:0005829">
    <property type="term" value="C:cytosol"/>
    <property type="evidence" value="ECO:0007669"/>
    <property type="project" value="TreeGrafter"/>
</dbReference>
<dbReference type="InterPro" id="IPR001365">
    <property type="entry name" value="A_deaminase_dom"/>
</dbReference>
<keyword evidence="6" id="KW-0862">Zinc</keyword>
<organism evidence="8 9">
    <name type="scientific">Thermocatellispora tengchongensis</name>
    <dbReference type="NCBI Taxonomy" id="1073253"/>
    <lineage>
        <taxon>Bacteria</taxon>
        <taxon>Bacillati</taxon>
        <taxon>Actinomycetota</taxon>
        <taxon>Actinomycetes</taxon>
        <taxon>Streptosporangiales</taxon>
        <taxon>Streptosporangiaceae</taxon>
        <taxon>Thermocatellispora</taxon>
    </lineage>
</organism>
<evidence type="ECO:0000256" key="6">
    <source>
        <dbReference type="ARBA" id="ARBA00022833"/>
    </source>
</evidence>
<dbReference type="EMBL" id="JACHGN010000016">
    <property type="protein sequence ID" value="MBB5137092.1"/>
    <property type="molecule type" value="Genomic_DNA"/>
</dbReference>
<keyword evidence="9" id="KW-1185">Reference proteome</keyword>
<dbReference type="PANTHER" id="PTHR11409:SF43">
    <property type="entry name" value="ADENOSINE DEAMINASE"/>
    <property type="match status" value="1"/>
</dbReference>
<dbReference type="InterPro" id="IPR032466">
    <property type="entry name" value="Metal_Hydrolase"/>
</dbReference>
<dbReference type="EC" id="3.5.4.4" evidence="3"/>
<dbReference type="GO" id="GO:0046103">
    <property type="term" value="P:inosine biosynthetic process"/>
    <property type="evidence" value="ECO:0007669"/>
    <property type="project" value="TreeGrafter"/>
</dbReference>
<gene>
    <name evidence="8" type="ORF">HNP84_006844</name>
</gene>
<evidence type="ECO:0000256" key="1">
    <source>
        <dbReference type="ARBA" id="ARBA00001947"/>
    </source>
</evidence>
<dbReference type="InterPro" id="IPR006330">
    <property type="entry name" value="Ado/ade_deaminase"/>
</dbReference>
<dbReference type="Pfam" id="PF00962">
    <property type="entry name" value="A_deaminase"/>
    <property type="match status" value="1"/>
</dbReference>
<dbReference type="AlphaFoldDB" id="A0A840PCY1"/>
<evidence type="ECO:0000256" key="3">
    <source>
        <dbReference type="ARBA" id="ARBA00012784"/>
    </source>
</evidence>
<dbReference type="Proteomes" id="UP000578449">
    <property type="component" value="Unassembled WGS sequence"/>
</dbReference>
<dbReference type="GO" id="GO:0046872">
    <property type="term" value="F:metal ion binding"/>
    <property type="evidence" value="ECO:0007669"/>
    <property type="project" value="UniProtKB-KW"/>
</dbReference>
<evidence type="ECO:0000256" key="4">
    <source>
        <dbReference type="ARBA" id="ARBA00022723"/>
    </source>
</evidence>
<evidence type="ECO:0000313" key="9">
    <source>
        <dbReference type="Proteomes" id="UP000578449"/>
    </source>
</evidence>
<evidence type="ECO:0000313" key="8">
    <source>
        <dbReference type="EMBL" id="MBB5137092.1"/>
    </source>
</evidence>
<comment type="cofactor">
    <cofactor evidence="1">
        <name>Zn(2+)</name>
        <dbReference type="ChEBI" id="CHEBI:29105"/>
    </cofactor>
</comment>
<feature type="domain" description="Adenosine deaminase" evidence="7">
    <location>
        <begin position="120"/>
        <end position="426"/>
    </location>
</feature>
<dbReference type="GO" id="GO:0004000">
    <property type="term" value="F:adenosine deaminase activity"/>
    <property type="evidence" value="ECO:0007669"/>
    <property type="project" value="TreeGrafter"/>
</dbReference>
<sequence>MTLDRVLSELHLHLYGCIRPEALLRHLAGCEKVRWQEYEEAMAAAYGEVPPVREIVERYRQGDAAAAAEFAGLFVFGDADAGDFGRFQAKFRLLVVASALGDRHGPPEAIRAEVAGFAAGVRADHVRHGVGYAEHRIMLGRGLDSPGERAVLDTLLAAYDRDGAGPAGPAERLALSLHRADPWAAWDRVREIALGPHGAVLTGVDFCHVEEGHPPKDVAEFFAEVRAFNDAHPERALAILYHVGESFRDKSLESAVRWVQEAAELGAHRLGHAIALGVDPGAYGPHTRTESAAERLDQIGYDLRHREGLRAAGVRVDPAALEEERARLAALPGDAVVTVSYDRDRLAEVRHRQDYAMSRVRATGAVVEVCPTSNRRIGGIADPAHHPVHRFLAAGLPVVVSSDDPGIFGTTLAAELDWVCEQTGGGAELREHLIRAARRARSEVLTGRVRAD</sequence>
<comment type="similarity">
    <text evidence="2">Belongs to the metallo-dependent hydrolases superfamily. Adenosine and AMP deaminases family.</text>
</comment>
<proteinExistence type="inferred from homology"/>
<accession>A0A840PCY1</accession>
<evidence type="ECO:0000256" key="5">
    <source>
        <dbReference type="ARBA" id="ARBA00022801"/>
    </source>
</evidence>
<dbReference type="SUPFAM" id="SSF51556">
    <property type="entry name" value="Metallo-dependent hydrolases"/>
    <property type="match status" value="1"/>
</dbReference>
<dbReference type="RefSeq" id="WP_185053924.1">
    <property type="nucleotide sequence ID" value="NZ_BAABIX010000020.1"/>
</dbReference>
<comment type="caution">
    <text evidence="8">The sequence shown here is derived from an EMBL/GenBank/DDBJ whole genome shotgun (WGS) entry which is preliminary data.</text>
</comment>
<keyword evidence="4" id="KW-0479">Metal-binding</keyword>
<dbReference type="Gene3D" id="3.20.20.140">
    <property type="entry name" value="Metal-dependent hydrolases"/>
    <property type="match status" value="1"/>
</dbReference>
<keyword evidence="5" id="KW-0378">Hydrolase</keyword>